<dbReference type="InterPro" id="IPR050781">
    <property type="entry name" value="CWC22_splicing_factor"/>
</dbReference>
<accession>A0A0A9DES4</accession>
<dbReference type="GO" id="GO:0000398">
    <property type="term" value="P:mRNA splicing, via spliceosome"/>
    <property type="evidence" value="ECO:0007669"/>
    <property type="project" value="TreeGrafter"/>
</dbReference>
<dbReference type="PANTHER" id="PTHR18034:SF3">
    <property type="entry name" value="PRE-MRNA-SPLICING FACTOR CWC22 HOMOLOG"/>
    <property type="match status" value="1"/>
</dbReference>
<name>A0A0A9DES4_ARUDO</name>
<evidence type="ECO:0000313" key="1">
    <source>
        <dbReference type="EMBL" id="JAD82267.1"/>
    </source>
</evidence>
<dbReference type="InterPro" id="IPR016024">
    <property type="entry name" value="ARM-type_fold"/>
</dbReference>
<organism evidence="1">
    <name type="scientific">Arundo donax</name>
    <name type="common">Giant reed</name>
    <name type="synonym">Donax arundinaceus</name>
    <dbReference type="NCBI Taxonomy" id="35708"/>
    <lineage>
        <taxon>Eukaryota</taxon>
        <taxon>Viridiplantae</taxon>
        <taxon>Streptophyta</taxon>
        <taxon>Embryophyta</taxon>
        <taxon>Tracheophyta</taxon>
        <taxon>Spermatophyta</taxon>
        <taxon>Magnoliopsida</taxon>
        <taxon>Liliopsida</taxon>
        <taxon>Poales</taxon>
        <taxon>Poaceae</taxon>
        <taxon>PACMAD clade</taxon>
        <taxon>Arundinoideae</taxon>
        <taxon>Arundineae</taxon>
        <taxon>Arundo</taxon>
    </lineage>
</organism>
<dbReference type="AlphaFoldDB" id="A0A0A9DES4"/>
<dbReference type="EMBL" id="GBRH01215628">
    <property type="protein sequence ID" value="JAD82267.1"/>
    <property type="molecule type" value="Transcribed_RNA"/>
</dbReference>
<dbReference type="GO" id="GO:0071013">
    <property type="term" value="C:catalytic step 2 spliceosome"/>
    <property type="evidence" value="ECO:0007669"/>
    <property type="project" value="TreeGrafter"/>
</dbReference>
<protein>
    <submittedName>
        <fullName evidence="1">Cell cycle control protein cwf22, putative</fullName>
    </submittedName>
</protein>
<reference evidence="1" key="2">
    <citation type="journal article" date="2015" name="Data Brief">
        <title>Shoot transcriptome of the giant reed, Arundo donax.</title>
        <authorList>
            <person name="Barrero R.A."/>
            <person name="Guerrero F.D."/>
            <person name="Moolhuijzen P."/>
            <person name="Goolsby J.A."/>
            <person name="Tidwell J."/>
            <person name="Bellgard S.E."/>
            <person name="Bellgard M.I."/>
        </authorList>
    </citation>
    <scope>NUCLEOTIDE SEQUENCE</scope>
    <source>
        <tissue evidence="1">Shoot tissue taken approximately 20 cm above the soil surface</tissue>
    </source>
</reference>
<dbReference type="PANTHER" id="PTHR18034">
    <property type="entry name" value="CELL CYCLE CONTROL PROTEIN CWF22-RELATED"/>
    <property type="match status" value="1"/>
</dbReference>
<dbReference type="GO" id="GO:0003723">
    <property type="term" value="F:RNA binding"/>
    <property type="evidence" value="ECO:0007669"/>
    <property type="project" value="TreeGrafter"/>
</dbReference>
<reference evidence="1" key="1">
    <citation type="submission" date="2014-09" db="EMBL/GenBank/DDBJ databases">
        <authorList>
            <person name="Magalhaes I.L.F."/>
            <person name="Oliveira U."/>
            <person name="Santos F.R."/>
            <person name="Vidigal T.H.D.A."/>
            <person name="Brescovit A.D."/>
            <person name="Santos A.J."/>
        </authorList>
    </citation>
    <scope>NUCLEOTIDE SEQUENCE</scope>
    <source>
        <tissue evidence="1">Shoot tissue taken approximately 20 cm above the soil surface</tissue>
    </source>
</reference>
<sequence length="105" mass="11831">MIPGRTGGIYIPPSRMAQMMLEVEDKASPEYQRLSWDALKKSINGLINKVNVTNIKNVVRELFAENLVLGRGLFCRSCIKSQMASPGRIHRCVCCPCRGFEYQVP</sequence>
<dbReference type="Gene3D" id="1.25.40.180">
    <property type="match status" value="1"/>
</dbReference>
<dbReference type="SUPFAM" id="SSF48371">
    <property type="entry name" value="ARM repeat"/>
    <property type="match status" value="1"/>
</dbReference>
<proteinExistence type="predicted"/>